<dbReference type="InterPro" id="IPR058580">
    <property type="entry name" value="DUF2828"/>
</dbReference>
<name>A0A1R3K1B3_COCAP</name>
<dbReference type="PANTHER" id="PTHR31373">
    <property type="entry name" value="OS06G0652100 PROTEIN"/>
    <property type="match status" value="1"/>
</dbReference>
<protein>
    <recommendedName>
        <fullName evidence="2">DUF2828 domain-containing protein</fullName>
    </recommendedName>
</protein>
<accession>A0A1R3K1B3</accession>
<keyword evidence="4" id="KW-1185">Reference proteome</keyword>
<gene>
    <name evidence="3" type="ORF">CCACVL1_03264</name>
</gene>
<evidence type="ECO:0000256" key="1">
    <source>
        <dbReference type="SAM" id="MobiDB-lite"/>
    </source>
</evidence>
<evidence type="ECO:0000313" key="4">
    <source>
        <dbReference type="Proteomes" id="UP000188268"/>
    </source>
</evidence>
<dbReference type="AlphaFoldDB" id="A0A1R3K1B3"/>
<dbReference type="PANTHER" id="PTHR31373:SF17">
    <property type="entry name" value="OS06G0652100 PROTEIN"/>
    <property type="match status" value="1"/>
</dbReference>
<dbReference type="Proteomes" id="UP000188268">
    <property type="component" value="Unassembled WGS sequence"/>
</dbReference>
<feature type="compositionally biased region" description="Basic and acidic residues" evidence="1">
    <location>
        <begin position="39"/>
        <end position="56"/>
    </location>
</feature>
<dbReference type="EMBL" id="AWWV01006572">
    <property type="protein sequence ID" value="OMP00890.1"/>
    <property type="molecule type" value="Genomic_DNA"/>
</dbReference>
<feature type="compositionally biased region" description="Polar residues" evidence="1">
    <location>
        <begin position="28"/>
        <end position="38"/>
    </location>
</feature>
<feature type="region of interest" description="Disordered" evidence="1">
    <location>
        <begin position="1"/>
        <end position="56"/>
    </location>
</feature>
<feature type="domain" description="DUF2828" evidence="2">
    <location>
        <begin position="53"/>
        <end position="112"/>
    </location>
</feature>
<dbReference type="InterPro" id="IPR011205">
    <property type="entry name" value="UCP015417_vWA"/>
</dbReference>
<comment type="caution">
    <text evidence="3">The sequence shown here is derived from an EMBL/GenBank/DDBJ whole genome shotgun (WGS) entry which is preliminary data.</text>
</comment>
<dbReference type="STRING" id="210143.A0A1R3K1B3"/>
<organism evidence="3 4">
    <name type="scientific">Corchorus capsularis</name>
    <name type="common">Jute</name>
    <dbReference type="NCBI Taxonomy" id="210143"/>
    <lineage>
        <taxon>Eukaryota</taxon>
        <taxon>Viridiplantae</taxon>
        <taxon>Streptophyta</taxon>
        <taxon>Embryophyta</taxon>
        <taxon>Tracheophyta</taxon>
        <taxon>Spermatophyta</taxon>
        <taxon>Magnoliopsida</taxon>
        <taxon>eudicotyledons</taxon>
        <taxon>Gunneridae</taxon>
        <taxon>Pentapetalae</taxon>
        <taxon>rosids</taxon>
        <taxon>malvids</taxon>
        <taxon>Malvales</taxon>
        <taxon>Malvaceae</taxon>
        <taxon>Grewioideae</taxon>
        <taxon>Apeibeae</taxon>
        <taxon>Corchorus</taxon>
    </lineage>
</organism>
<proteinExistence type="predicted"/>
<dbReference type="Gramene" id="OMP00890">
    <property type="protein sequence ID" value="OMP00890"/>
    <property type="gene ID" value="CCACVL1_03264"/>
</dbReference>
<reference evidence="3 4" key="1">
    <citation type="submission" date="2013-09" db="EMBL/GenBank/DDBJ databases">
        <title>Corchorus capsularis genome sequencing.</title>
        <authorList>
            <person name="Alam M."/>
            <person name="Haque M.S."/>
            <person name="Islam M.S."/>
            <person name="Emdad E.M."/>
            <person name="Islam M.M."/>
            <person name="Ahmed B."/>
            <person name="Halim A."/>
            <person name="Hossen Q.M.M."/>
            <person name="Hossain M.Z."/>
            <person name="Ahmed R."/>
            <person name="Khan M.M."/>
            <person name="Islam R."/>
            <person name="Rashid M.M."/>
            <person name="Khan S.A."/>
            <person name="Rahman M.S."/>
            <person name="Alam M."/>
        </authorList>
    </citation>
    <scope>NUCLEOTIDE SEQUENCE [LARGE SCALE GENOMIC DNA]</scope>
    <source>
        <strain evidence="4">cv. CVL-1</strain>
        <tissue evidence="3">Whole seedling</tissue>
    </source>
</reference>
<sequence length="118" mass="13345">MCISKLRKNLRTGKKMKRKVQASKHKQSQSQRTNGTNESNRENNRHSDMDEGKNDKERFSKYLEDVKSGKSTIAFCALLPHEIMAMLNDSDGGEVAEIQWKRMVDDLLKKGSSGTIGS</sequence>
<dbReference type="OrthoDB" id="10468071at2759"/>
<evidence type="ECO:0000313" key="3">
    <source>
        <dbReference type="EMBL" id="OMP00890.1"/>
    </source>
</evidence>
<dbReference type="Pfam" id="PF11443">
    <property type="entry name" value="DUF2828"/>
    <property type="match status" value="1"/>
</dbReference>
<evidence type="ECO:0000259" key="2">
    <source>
        <dbReference type="Pfam" id="PF11443"/>
    </source>
</evidence>
<feature type="compositionally biased region" description="Basic residues" evidence="1">
    <location>
        <begin position="1"/>
        <end position="27"/>
    </location>
</feature>